<feature type="non-terminal residue" evidence="2">
    <location>
        <position position="1"/>
    </location>
</feature>
<feature type="region of interest" description="Disordered" evidence="1">
    <location>
        <begin position="1"/>
        <end position="29"/>
    </location>
</feature>
<gene>
    <name evidence="2" type="ORF">MHI_LOCUS138097</name>
</gene>
<dbReference type="OrthoDB" id="10553079at2759"/>
<keyword evidence="3" id="KW-1185">Reference proteome</keyword>
<evidence type="ECO:0000313" key="2">
    <source>
        <dbReference type="EMBL" id="CAD1469592.1"/>
    </source>
</evidence>
<comment type="caution">
    <text evidence="2">The sequence shown here is derived from an EMBL/GenBank/DDBJ whole genome shotgun (WGS) entry which is preliminary data.</text>
</comment>
<evidence type="ECO:0000256" key="1">
    <source>
        <dbReference type="SAM" id="MobiDB-lite"/>
    </source>
</evidence>
<protein>
    <submittedName>
        <fullName evidence="2">Uncharacterized protein</fullName>
    </submittedName>
</protein>
<proteinExistence type="predicted"/>
<reference evidence="2" key="1">
    <citation type="submission" date="2020-07" db="EMBL/GenBank/DDBJ databases">
        <authorList>
            <person name="Nazaruddin N."/>
        </authorList>
    </citation>
    <scope>NUCLEOTIDE SEQUENCE</scope>
</reference>
<dbReference type="AlphaFoldDB" id="A0A6V7GWY8"/>
<dbReference type="Proteomes" id="UP000752696">
    <property type="component" value="Unassembled WGS sequence"/>
</dbReference>
<name>A0A6V7GWY8_9HYME</name>
<dbReference type="EMBL" id="CAJDYZ010002636">
    <property type="protein sequence ID" value="CAD1469592.1"/>
    <property type="molecule type" value="Genomic_DNA"/>
</dbReference>
<sequence>IMKGKRINLETAEKKEKDKRKGRRKAKERTIGVNLTPKGNIPADGVLLSRIPAGKKSKVVTIDLGNSLFTELAEGRNQEEKKKEKTRQKKVDERGKKCMTKGLEILPTILLINNYRRISGQ</sequence>
<feature type="compositionally biased region" description="Basic residues" evidence="1">
    <location>
        <begin position="17"/>
        <end position="27"/>
    </location>
</feature>
<accession>A0A6V7GWY8</accession>
<evidence type="ECO:0000313" key="3">
    <source>
        <dbReference type="Proteomes" id="UP000752696"/>
    </source>
</evidence>
<organism evidence="2 3">
    <name type="scientific">Heterotrigona itama</name>
    <dbReference type="NCBI Taxonomy" id="395501"/>
    <lineage>
        <taxon>Eukaryota</taxon>
        <taxon>Metazoa</taxon>
        <taxon>Ecdysozoa</taxon>
        <taxon>Arthropoda</taxon>
        <taxon>Hexapoda</taxon>
        <taxon>Insecta</taxon>
        <taxon>Pterygota</taxon>
        <taxon>Neoptera</taxon>
        <taxon>Endopterygota</taxon>
        <taxon>Hymenoptera</taxon>
        <taxon>Apocrita</taxon>
        <taxon>Aculeata</taxon>
        <taxon>Apoidea</taxon>
        <taxon>Anthophila</taxon>
        <taxon>Apidae</taxon>
        <taxon>Heterotrigona</taxon>
    </lineage>
</organism>
<feature type="compositionally biased region" description="Basic and acidic residues" evidence="1">
    <location>
        <begin position="7"/>
        <end position="16"/>
    </location>
</feature>